<dbReference type="EMBL" id="CAOQHR010000004">
    <property type="protein sequence ID" value="CAI6333105.1"/>
    <property type="molecule type" value="Genomic_DNA"/>
</dbReference>
<accession>A0A9W4UBY3</accession>
<reference evidence="1" key="1">
    <citation type="submission" date="2023-01" db="EMBL/GenBank/DDBJ databases">
        <authorList>
            <person name="Van Ghelder C."/>
            <person name="Rancurel C."/>
        </authorList>
    </citation>
    <scope>NUCLEOTIDE SEQUENCE</scope>
    <source>
        <strain evidence="1">CNCM I-4278</strain>
    </source>
</reference>
<keyword evidence="2" id="KW-1185">Reference proteome</keyword>
<dbReference type="Proteomes" id="UP001152607">
    <property type="component" value="Unassembled WGS sequence"/>
</dbReference>
<gene>
    <name evidence="1" type="ORF">PDIGIT_LOCUS6141</name>
</gene>
<protein>
    <submittedName>
        <fullName evidence="1">Uncharacterized protein</fullName>
    </submittedName>
</protein>
<evidence type="ECO:0000313" key="2">
    <source>
        <dbReference type="Proteomes" id="UP001152607"/>
    </source>
</evidence>
<proteinExistence type="predicted"/>
<sequence length="88" mass="10079">MRHMQVKRHHEKIRNDDVRHIEDSVVPPSELAQSCGADCCEQSQSDETKDDILVLDTLCEEAGLDEEIHIECGVQSKQQENYPTQDLM</sequence>
<name>A0A9W4UBY3_9PLEO</name>
<evidence type="ECO:0000313" key="1">
    <source>
        <dbReference type="EMBL" id="CAI6333105.1"/>
    </source>
</evidence>
<organism evidence="1 2">
    <name type="scientific">Periconia digitata</name>
    <dbReference type="NCBI Taxonomy" id="1303443"/>
    <lineage>
        <taxon>Eukaryota</taxon>
        <taxon>Fungi</taxon>
        <taxon>Dikarya</taxon>
        <taxon>Ascomycota</taxon>
        <taxon>Pezizomycotina</taxon>
        <taxon>Dothideomycetes</taxon>
        <taxon>Pleosporomycetidae</taxon>
        <taxon>Pleosporales</taxon>
        <taxon>Massarineae</taxon>
        <taxon>Periconiaceae</taxon>
        <taxon>Periconia</taxon>
    </lineage>
</organism>
<comment type="caution">
    <text evidence="1">The sequence shown here is derived from an EMBL/GenBank/DDBJ whole genome shotgun (WGS) entry which is preliminary data.</text>
</comment>
<dbReference type="AlphaFoldDB" id="A0A9W4UBY3"/>